<dbReference type="AlphaFoldDB" id="A0A919MH05"/>
<organism evidence="8 9">
    <name type="scientific">Paractinoplanes ferrugineus</name>
    <dbReference type="NCBI Taxonomy" id="113564"/>
    <lineage>
        <taxon>Bacteria</taxon>
        <taxon>Bacillati</taxon>
        <taxon>Actinomycetota</taxon>
        <taxon>Actinomycetes</taxon>
        <taxon>Micromonosporales</taxon>
        <taxon>Micromonosporaceae</taxon>
        <taxon>Paractinoplanes</taxon>
    </lineage>
</organism>
<evidence type="ECO:0000256" key="3">
    <source>
        <dbReference type="ARBA" id="ARBA00022692"/>
    </source>
</evidence>
<evidence type="ECO:0000256" key="4">
    <source>
        <dbReference type="ARBA" id="ARBA00022989"/>
    </source>
</evidence>
<feature type="transmembrane region" description="Helical" evidence="7">
    <location>
        <begin position="243"/>
        <end position="265"/>
    </location>
</feature>
<dbReference type="PANTHER" id="PTHR23513:SF11">
    <property type="entry name" value="STAPHYLOFERRIN A TRANSPORTER"/>
    <property type="match status" value="1"/>
</dbReference>
<sequence>MLSDFRLLATGQTLSWIGNGFQTVALAVAVVRAGGGAGDLGLVMACSVTAILACSLFGGVWADRLQPQRVMVASDLVRLAAAALMAALFFGDAYHLPLLCLLAAVSSGAGSFFNPAMTALRPLIIPVGRRQQANATLSMLQTGSSVIGPALGGVTVAAFGAPAGFTVNAASFLASMAACLLLRARATRGPRSSMLSELGAGWREVSSRDWLLGGMAGATLYHVANGVILVLVQVIAIERLGGASSAGFIAAAEGLGGTIGAAAALRFKPRHLLRAGWLTLLLMPLWALAYVWPAELLAVLLGAVVGYAGLIFFDVAWETALQDQIPQSSLGRVSSWDQLTSYLAMPLGNALAGPLSARYGTSPVLTAAAAVLFVAALSQLLIPGSRRLTRATSTTAAPTPPPELVEATGN</sequence>
<keyword evidence="4 7" id="KW-1133">Transmembrane helix</keyword>
<feature type="region of interest" description="Disordered" evidence="6">
    <location>
        <begin position="391"/>
        <end position="410"/>
    </location>
</feature>
<dbReference type="CDD" id="cd06173">
    <property type="entry name" value="MFS_MefA_like"/>
    <property type="match status" value="1"/>
</dbReference>
<evidence type="ECO:0000256" key="6">
    <source>
        <dbReference type="SAM" id="MobiDB-lite"/>
    </source>
</evidence>
<keyword evidence="5 7" id="KW-0472">Membrane</keyword>
<keyword evidence="3 7" id="KW-0812">Transmembrane</keyword>
<evidence type="ECO:0000256" key="7">
    <source>
        <dbReference type="SAM" id="Phobius"/>
    </source>
</evidence>
<dbReference type="InterPro" id="IPR036259">
    <property type="entry name" value="MFS_trans_sf"/>
</dbReference>
<dbReference type="InterPro" id="IPR011701">
    <property type="entry name" value="MFS"/>
</dbReference>
<evidence type="ECO:0000256" key="2">
    <source>
        <dbReference type="ARBA" id="ARBA00022475"/>
    </source>
</evidence>
<name>A0A919MH05_9ACTN</name>
<dbReference type="GO" id="GO:0005886">
    <property type="term" value="C:plasma membrane"/>
    <property type="evidence" value="ECO:0007669"/>
    <property type="project" value="UniProtKB-SubCell"/>
</dbReference>
<feature type="transmembrane region" description="Helical" evidence="7">
    <location>
        <begin position="37"/>
        <end position="58"/>
    </location>
</feature>
<proteinExistence type="predicted"/>
<evidence type="ECO:0000313" key="9">
    <source>
        <dbReference type="Proteomes" id="UP000598174"/>
    </source>
</evidence>
<gene>
    <name evidence="8" type="ORF">Afe05nite_62590</name>
</gene>
<evidence type="ECO:0000256" key="5">
    <source>
        <dbReference type="ARBA" id="ARBA00023136"/>
    </source>
</evidence>
<dbReference type="Pfam" id="PF07690">
    <property type="entry name" value="MFS_1"/>
    <property type="match status" value="1"/>
</dbReference>
<dbReference type="EMBL" id="BOMM01000055">
    <property type="protein sequence ID" value="GIE14419.1"/>
    <property type="molecule type" value="Genomic_DNA"/>
</dbReference>
<evidence type="ECO:0000256" key="1">
    <source>
        <dbReference type="ARBA" id="ARBA00004651"/>
    </source>
</evidence>
<protein>
    <submittedName>
        <fullName evidence="8">MFS transporter</fullName>
    </submittedName>
</protein>
<dbReference type="Gene3D" id="1.20.1250.20">
    <property type="entry name" value="MFS general substrate transporter like domains"/>
    <property type="match status" value="1"/>
</dbReference>
<accession>A0A919MH05</accession>
<dbReference type="Proteomes" id="UP000598174">
    <property type="component" value="Unassembled WGS sequence"/>
</dbReference>
<comment type="subcellular location">
    <subcellularLocation>
        <location evidence="1">Cell membrane</location>
        <topology evidence="1">Multi-pass membrane protein</topology>
    </subcellularLocation>
</comment>
<feature type="transmembrane region" description="Helical" evidence="7">
    <location>
        <begin position="165"/>
        <end position="184"/>
    </location>
</feature>
<dbReference type="PRINTS" id="PR01988">
    <property type="entry name" value="EXPORTERBACE"/>
</dbReference>
<dbReference type="SUPFAM" id="SSF103473">
    <property type="entry name" value="MFS general substrate transporter"/>
    <property type="match status" value="1"/>
</dbReference>
<evidence type="ECO:0000313" key="8">
    <source>
        <dbReference type="EMBL" id="GIE14419.1"/>
    </source>
</evidence>
<dbReference type="RefSeq" id="WP_203820831.1">
    <property type="nucleotide sequence ID" value="NZ_BAAABP010000040.1"/>
</dbReference>
<keyword evidence="2" id="KW-1003">Cell membrane</keyword>
<feature type="transmembrane region" description="Helical" evidence="7">
    <location>
        <begin position="363"/>
        <end position="382"/>
    </location>
</feature>
<keyword evidence="9" id="KW-1185">Reference proteome</keyword>
<comment type="caution">
    <text evidence="8">The sequence shown here is derived from an EMBL/GenBank/DDBJ whole genome shotgun (WGS) entry which is preliminary data.</text>
</comment>
<dbReference type="GO" id="GO:0022857">
    <property type="term" value="F:transmembrane transporter activity"/>
    <property type="evidence" value="ECO:0007669"/>
    <property type="project" value="InterPro"/>
</dbReference>
<feature type="transmembrane region" description="Helical" evidence="7">
    <location>
        <begin position="210"/>
        <end position="237"/>
    </location>
</feature>
<dbReference type="PANTHER" id="PTHR23513">
    <property type="entry name" value="INTEGRAL MEMBRANE EFFLUX PROTEIN-RELATED"/>
    <property type="match status" value="1"/>
</dbReference>
<reference evidence="8" key="1">
    <citation type="submission" date="2021-01" db="EMBL/GenBank/DDBJ databases">
        <title>Whole genome shotgun sequence of Actinoplanes ferrugineus NBRC 15555.</title>
        <authorList>
            <person name="Komaki H."/>
            <person name="Tamura T."/>
        </authorList>
    </citation>
    <scope>NUCLEOTIDE SEQUENCE</scope>
    <source>
        <strain evidence="8">NBRC 15555</strain>
    </source>
</reference>
<dbReference type="InterPro" id="IPR022324">
    <property type="entry name" value="Bacilysin_exporter_BacE_put"/>
</dbReference>